<proteinExistence type="predicted"/>
<dbReference type="KEGG" id="dni:HX89_13830"/>
<evidence type="ECO:0008006" key="3">
    <source>
        <dbReference type="Google" id="ProtNLM"/>
    </source>
</evidence>
<protein>
    <recommendedName>
        <fullName evidence="3">Abortive infection protein-like C-terminal domain-containing protein</fullName>
    </recommendedName>
</protein>
<gene>
    <name evidence="1" type="ORF">HX89_13830</name>
</gene>
<evidence type="ECO:0000313" key="2">
    <source>
        <dbReference type="Proteomes" id="UP000027986"/>
    </source>
</evidence>
<keyword evidence="2" id="KW-1185">Reference proteome</keyword>
<reference evidence="1 2" key="1">
    <citation type="submission" date="2014-07" db="EMBL/GenBank/DDBJ databases">
        <title>Genome Sequencing of Dermacoccus nishinomiyaensis.</title>
        <authorList>
            <person name="Hong K.W."/>
            <person name="Chan K.G."/>
        </authorList>
    </citation>
    <scope>NUCLEOTIDE SEQUENCE [LARGE SCALE GENOMIC DNA]</scope>
    <source>
        <strain evidence="1 2">M25</strain>
    </source>
</reference>
<dbReference type="Proteomes" id="UP000027986">
    <property type="component" value="Chromosome"/>
</dbReference>
<dbReference type="HOGENOM" id="CLU_1183476_0_0_11"/>
<dbReference type="AlphaFoldDB" id="A0A075JKF3"/>
<accession>A0A075JKF3</accession>
<name>A0A075JKF3_9MICO</name>
<dbReference type="eggNOG" id="ENOG50337UR">
    <property type="taxonomic scope" value="Bacteria"/>
</dbReference>
<organism evidence="1 2">
    <name type="scientific">Dermacoccus nishinomiyaensis</name>
    <dbReference type="NCBI Taxonomy" id="1274"/>
    <lineage>
        <taxon>Bacteria</taxon>
        <taxon>Bacillati</taxon>
        <taxon>Actinomycetota</taxon>
        <taxon>Actinomycetes</taxon>
        <taxon>Micrococcales</taxon>
        <taxon>Dermacoccaceae</taxon>
        <taxon>Dermacoccus</taxon>
    </lineage>
</organism>
<sequence>MNWGVYLSQEVRFMLLTDLGDDSAPSRSSDWQSCTDTDICLSALEALMHVAKRHDAAAAEFLEEVINSTFIAHRVAFKSVDFEFVPFESDALHKDVVEPTLRLLVTEKHKDAHASFLAALKQIAAGDAGNAITDAGSALQHVLQDLGCSGNALGPLWADAKKKGLVTGHDKNLLDGISAFINWASADRSTTGDAHKNSTASLPDAWLMVHVTGALILRLTDTTPRAATTESELT</sequence>
<evidence type="ECO:0000313" key="1">
    <source>
        <dbReference type="EMBL" id="AIF41817.1"/>
    </source>
</evidence>
<dbReference type="EMBL" id="CP008889">
    <property type="protein sequence ID" value="AIF41817.1"/>
    <property type="molecule type" value="Genomic_DNA"/>
</dbReference>